<dbReference type="GO" id="GO:0046872">
    <property type="term" value="F:metal ion binding"/>
    <property type="evidence" value="ECO:0007669"/>
    <property type="project" value="UniProtKB-KW"/>
</dbReference>
<dbReference type="Pfam" id="PF00270">
    <property type="entry name" value="DEAD"/>
    <property type="match status" value="1"/>
</dbReference>
<keyword evidence="10" id="KW-0067">ATP-binding</keyword>
<dbReference type="SMART" id="SM00956">
    <property type="entry name" value="RQC"/>
    <property type="match status" value="1"/>
</dbReference>
<dbReference type="InterPro" id="IPR011545">
    <property type="entry name" value="DEAD/DEAH_box_helicase_dom"/>
</dbReference>
<dbReference type="SMART" id="SM00490">
    <property type="entry name" value="HELICc"/>
    <property type="match status" value="1"/>
</dbReference>
<dbReference type="Gene3D" id="1.10.10.10">
    <property type="entry name" value="Winged helix-like DNA-binding domain superfamily/Winged helix DNA-binding domain"/>
    <property type="match status" value="1"/>
</dbReference>
<dbReference type="NCBIfam" id="TIGR00614">
    <property type="entry name" value="recQ_fam"/>
    <property type="match status" value="1"/>
</dbReference>
<dbReference type="InterPro" id="IPR036388">
    <property type="entry name" value="WH-like_DNA-bd_sf"/>
</dbReference>
<evidence type="ECO:0000259" key="19">
    <source>
        <dbReference type="PROSITE" id="PS51194"/>
    </source>
</evidence>
<evidence type="ECO:0000313" key="22">
    <source>
        <dbReference type="Proteomes" id="UP000196710"/>
    </source>
</evidence>
<evidence type="ECO:0000256" key="12">
    <source>
        <dbReference type="ARBA" id="ARBA00023172"/>
    </source>
</evidence>
<dbReference type="NCBIfam" id="TIGR01389">
    <property type="entry name" value="recQ"/>
    <property type="match status" value="1"/>
</dbReference>
<dbReference type="GO" id="GO:0009432">
    <property type="term" value="P:SOS response"/>
    <property type="evidence" value="ECO:0007669"/>
    <property type="project" value="UniProtKB-UniRule"/>
</dbReference>
<dbReference type="PROSITE" id="PS51192">
    <property type="entry name" value="HELICASE_ATP_BIND_1"/>
    <property type="match status" value="1"/>
</dbReference>
<dbReference type="GO" id="GO:0006310">
    <property type="term" value="P:DNA recombination"/>
    <property type="evidence" value="ECO:0007669"/>
    <property type="project" value="UniProtKB-UniRule"/>
</dbReference>
<feature type="domain" description="Helicase ATP-binding" evidence="18">
    <location>
        <begin position="24"/>
        <end position="193"/>
    </location>
</feature>
<dbReference type="Pfam" id="PF09382">
    <property type="entry name" value="RQC"/>
    <property type="match status" value="1"/>
</dbReference>
<proteinExistence type="inferred from homology"/>
<dbReference type="Pfam" id="PF16124">
    <property type="entry name" value="RecQ_Zn_bind"/>
    <property type="match status" value="1"/>
</dbReference>
<evidence type="ECO:0000256" key="15">
    <source>
        <dbReference type="ARBA" id="ARBA00034617"/>
    </source>
</evidence>
<dbReference type="Pfam" id="PF00271">
    <property type="entry name" value="Helicase_C"/>
    <property type="match status" value="1"/>
</dbReference>
<keyword evidence="11" id="KW-0238">DNA-binding</keyword>
<reference evidence="20" key="1">
    <citation type="journal article" date="2017" name="Genome Announc.">
        <title>High-Quality Whole-Genome Sequences of the Oligo-Mouse-Microbiota Bacterial Community.</title>
        <authorList>
            <person name="Garzetti D."/>
            <person name="Brugiroux S."/>
            <person name="Bunk B."/>
            <person name="Pukall R."/>
            <person name="McCoy K.D."/>
            <person name="Macpherson A.J."/>
            <person name="Stecher B."/>
        </authorList>
    </citation>
    <scope>NUCLEOTIDE SEQUENCE</scope>
    <source>
        <strain evidence="20">KB18</strain>
    </source>
</reference>
<evidence type="ECO:0000256" key="4">
    <source>
        <dbReference type="ARBA" id="ARBA00022723"/>
    </source>
</evidence>
<comment type="cofactor">
    <cofactor evidence="1">
        <name>Mg(2+)</name>
        <dbReference type="ChEBI" id="CHEBI:18420"/>
    </cofactor>
</comment>
<dbReference type="InterPro" id="IPR010997">
    <property type="entry name" value="HRDC-like_sf"/>
</dbReference>
<dbReference type="CDD" id="cd17920">
    <property type="entry name" value="DEXHc_RecQ"/>
    <property type="match status" value="1"/>
</dbReference>
<evidence type="ECO:0000256" key="14">
    <source>
        <dbReference type="ARBA" id="ARBA00023235"/>
    </source>
</evidence>
<evidence type="ECO:0000313" key="21">
    <source>
        <dbReference type="EMBL" id="QQR29990.1"/>
    </source>
</evidence>
<evidence type="ECO:0000259" key="17">
    <source>
        <dbReference type="PROSITE" id="PS50967"/>
    </source>
</evidence>
<dbReference type="SUPFAM" id="SSF52540">
    <property type="entry name" value="P-loop containing nucleoside triphosphate hydrolases"/>
    <property type="match status" value="1"/>
</dbReference>
<dbReference type="GO" id="GO:0003677">
    <property type="term" value="F:DNA binding"/>
    <property type="evidence" value="ECO:0007669"/>
    <property type="project" value="UniProtKB-KW"/>
</dbReference>
<sequence>MEKLSLLKTFFGHDKFRTGQELLIDALLSGRDVLGVMPTGAGKSVCYQLPALMLPGITLVISPLISLMKDQVGALLQSGVPAAYLNSSLSQEEYYQVMAGVRRGEYKLLYVAPERLLAEGFLSLAKRTPISLLAVDEAHCVSQWGQDFRPSYLQIPEFIKALPKRPVLGAFTATATRQVKADIARLLLLKEPLGVTTGFDRPNLFFSVERPKNKAAWLCSFLRSRPQESGIVYCSTRKQVEAIYEMLGARGIAAARYHAGLSDEERRMNQEEFVNDRVRVMAATNAFGMGIDKSNVSFVVHYNMPKDIESYYQEAGRAGRDGSNAQCVLLFSPGDVNTAKYLIFNSQDNESLTEAEQDILRQRDMERLDKMTGYCKTAGCLRSYLLEYFGEETLGECGSCGNCQKGLESRDITVEARKILSAVARAQRKYRRGIGAGSIALMLVGSREQKVSRLGLDRLSTYGIMKDVDRGLIRDYMDFLIQEGYLCTEGGEYPVVRLGANARGVLSGEERVTYLYRKTEWAENVSAAAAKVQEGGPLYEELRALRRQLAQAAGIPPYMIFSNAALEDMARRRPRDMEGFLMVSGVGEVKAKKYGKAFLQKLREWEEKEQEG</sequence>
<dbReference type="GO" id="GO:0006281">
    <property type="term" value="P:DNA repair"/>
    <property type="evidence" value="ECO:0007669"/>
    <property type="project" value="UniProtKB-KW"/>
</dbReference>
<reference evidence="21 23" key="3">
    <citation type="submission" date="2020-11" db="EMBL/GenBank/DDBJ databases">
        <title>Closed and high quality bacterial genomes of the OMM12 community.</title>
        <authorList>
            <person name="Marbouty M."/>
            <person name="Lamy-Besnier Q."/>
            <person name="Debarbieux L."/>
            <person name="Koszul R."/>
        </authorList>
    </citation>
    <scope>NUCLEOTIDE SEQUENCE [LARGE SCALE GENOMIC DNA]</scope>
    <source>
        <strain evidence="21 23">KB18</strain>
    </source>
</reference>
<keyword evidence="4" id="KW-0479">Metal-binding</keyword>
<evidence type="ECO:0000256" key="11">
    <source>
        <dbReference type="ARBA" id="ARBA00023125"/>
    </source>
</evidence>
<dbReference type="InterPro" id="IPR032284">
    <property type="entry name" value="RecQ_Zn-bd"/>
</dbReference>
<keyword evidence="5" id="KW-0547">Nucleotide-binding</keyword>
<gene>
    <name evidence="21" type="primary">recQ</name>
    <name evidence="20" type="ORF">ADH66_08600</name>
    <name evidence="21" type="ORF">I5Q82_18640</name>
</gene>
<feature type="domain" description="Helicase C-terminal" evidence="19">
    <location>
        <begin position="214"/>
        <end position="366"/>
    </location>
</feature>
<comment type="similarity">
    <text evidence="3">Belongs to the helicase family. RecQ subfamily.</text>
</comment>
<dbReference type="KEGG" id="amur:ADH66_08600"/>
<keyword evidence="22" id="KW-1185">Reference proteome</keyword>
<evidence type="ECO:0000313" key="23">
    <source>
        <dbReference type="Proteomes" id="UP000596035"/>
    </source>
</evidence>
<keyword evidence="8 21" id="KW-0347">Helicase</keyword>
<evidence type="ECO:0000256" key="3">
    <source>
        <dbReference type="ARBA" id="ARBA00005446"/>
    </source>
</evidence>
<dbReference type="InterPro" id="IPR014001">
    <property type="entry name" value="Helicase_ATP-bd"/>
</dbReference>
<dbReference type="EC" id="5.6.2.4" evidence="16"/>
<dbReference type="SMART" id="SM00487">
    <property type="entry name" value="DEXDc"/>
    <property type="match status" value="1"/>
</dbReference>
<dbReference type="EMBL" id="CP065321">
    <property type="protein sequence ID" value="QQR29990.1"/>
    <property type="molecule type" value="Genomic_DNA"/>
</dbReference>
<comment type="catalytic activity">
    <reaction evidence="15">
        <text>Couples ATP hydrolysis with the unwinding of duplex DNA by translocating in the 3'-5' direction.</text>
        <dbReference type="EC" id="5.6.2.4"/>
    </reaction>
</comment>
<accession>A0A1Z2XQM1</accession>
<dbReference type="GO" id="GO:0005524">
    <property type="term" value="F:ATP binding"/>
    <property type="evidence" value="ECO:0007669"/>
    <property type="project" value="UniProtKB-KW"/>
</dbReference>
<evidence type="ECO:0000256" key="16">
    <source>
        <dbReference type="NCBIfam" id="TIGR01389"/>
    </source>
</evidence>
<dbReference type="Gene3D" id="1.10.150.80">
    <property type="entry name" value="HRDC domain"/>
    <property type="match status" value="1"/>
</dbReference>
<comment type="cofactor">
    <cofactor evidence="2">
        <name>Zn(2+)</name>
        <dbReference type="ChEBI" id="CHEBI:29105"/>
    </cofactor>
</comment>
<name>A0A1Z2XQM1_9FIRM</name>
<dbReference type="Proteomes" id="UP000596035">
    <property type="component" value="Chromosome"/>
</dbReference>
<dbReference type="InterPro" id="IPR044876">
    <property type="entry name" value="HRDC_dom_sf"/>
</dbReference>
<dbReference type="InterPro" id="IPR004589">
    <property type="entry name" value="DNA_helicase_ATP-dep_RecQ"/>
</dbReference>
<keyword evidence="13" id="KW-0234">DNA repair</keyword>
<dbReference type="InterPro" id="IPR006293">
    <property type="entry name" value="DNA_helicase_ATP-dep_RecQ_bac"/>
</dbReference>
<dbReference type="GO" id="GO:0005737">
    <property type="term" value="C:cytoplasm"/>
    <property type="evidence" value="ECO:0007669"/>
    <property type="project" value="TreeGrafter"/>
</dbReference>
<evidence type="ECO:0000256" key="1">
    <source>
        <dbReference type="ARBA" id="ARBA00001946"/>
    </source>
</evidence>
<organism evidence="21 23">
    <name type="scientific">Acutalibacter muris</name>
    <dbReference type="NCBI Taxonomy" id="1796620"/>
    <lineage>
        <taxon>Bacteria</taxon>
        <taxon>Bacillati</taxon>
        <taxon>Bacillota</taxon>
        <taxon>Clostridia</taxon>
        <taxon>Eubacteriales</taxon>
        <taxon>Acutalibacteraceae</taxon>
        <taxon>Acutalibacter</taxon>
    </lineage>
</organism>
<dbReference type="GO" id="GO:0043138">
    <property type="term" value="F:3'-5' DNA helicase activity"/>
    <property type="evidence" value="ECO:0007669"/>
    <property type="project" value="UniProtKB-EC"/>
</dbReference>
<feature type="domain" description="HRDC" evidence="17">
    <location>
        <begin position="532"/>
        <end position="612"/>
    </location>
</feature>
<dbReference type="InterPro" id="IPR001650">
    <property type="entry name" value="Helicase_C-like"/>
</dbReference>
<evidence type="ECO:0000256" key="8">
    <source>
        <dbReference type="ARBA" id="ARBA00022806"/>
    </source>
</evidence>
<dbReference type="GO" id="GO:0016787">
    <property type="term" value="F:hydrolase activity"/>
    <property type="evidence" value="ECO:0007669"/>
    <property type="project" value="UniProtKB-KW"/>
</dbReference>
<evidence type="ECO:0000256" key="13">
    <source>
        <dbReference type="ARBA" id="ARBA00023204"/>
    </source>
</evidence>
<dbReference type="SUPFAM" id="SSF46785">
    <property type="entry name" value="Winged helix' DNA-binding domain"/>
    <property type="match status" value="1"/>
</dbReference>
<dbReference type="InterPro" id="IPR027417">
    <property type="entry name" value="P-loop_NTPase"/>
</dbReference>
<evidence type="ECO:0000256" key="6">
    <source>
        <dbReference type="ARBA" id="ARBA00022763"/>
    </source>
</evidence>
<dbReference type="InterPro" id="IPR036390">
    <property type="entry name" value="WH_DNA-bd_sf"/>
</dbReference>
<keyword evidence="9" id="KW-0862">Zinc</keyword>
<evidence type="ECO:0000313" key="20">
    <source>
        <dbReference type="EMBL" id="ASB40714.1"/>
    </source>
</evidence>
<keyword evidence="14" id="KW-0413">Isomerase</keyword>
<dbReference type="FunFam" id="3.40.50.300:FF:001389">
    <property type="entry name" value="ATP-dependent DNA helicase RecQ"/>
    <property type="match status" value="1"/>
</dbReference>
<dbReference type="PROSITE" id="PS50967">
    <property type="entry name" value="HRDC"/>
    <property type="match status" value="1"/>
</dbReference>
<dbReference type="GO" id="GO:0009378">
    <property type="term" value="F:four-way junction helicase activity"/>
    <property type="evidence" value="ECO:0007669"/>
    <property type="project" value="TreeGrafter"/>
</dbReference>
<reference evidence="22" key="2">
    <citation type="submission" date="2017-05" db="EMBL/GenBank/DDBJ databases">
        <title>Improved OligoMM genomes.</title>
        <authorList>
            <person name="Garzetti D."/>
        </authorList>
    </citation>
    <scope>NUCLEOTIDE SEQUENCE [LARGE SCALE GENOMIC DNA]</scope>
    <source>
        <strain evidence="22">KB18</strain>
    </source>
</reference>
<evidence type="ECO:0000256" key="10">
    <source>
        <dbReference type="ARBA" id="ARBA00022840"/>
    </source>
</evidence>
<evidence type="ECO:0000256" key="2">
    <source>
        <dbReference type="ARBA" id="ARBA00001947"/>
    </source>
</evidence>
<evidence type="ECO:0000256" key="5">
    <source>
        <dbReference type="ARBA" id="ARBA00022741"/>
    </source>
</evidence>
<keyword evidence="6" id="KW-0227">DNA damage</keyword>
<dbReference type="GO" id="GO:0043590">
    <property type="term" value="C:bacterial nucleoid"/>
    <property type="evidence" value="ECO:0007669"/>
    <property type="project" value="TreeGrafter"/>
</dbReference>
<dbReference type="SUPFAM" id="SSF47819">
    <property type="entry name" value="HRDC-like"/>
    <property type="match status" value="1"/>
</dbReference>
<keyword evidence="7 21" id="KW-0378">Hydrolase</keyword>
<dbReference type="InterPro" id="IPR002121">
    <property type="entry name" value="HRDC_dom"/>
</dbReference>
<dbReference type="CDD" id="cd18794">
    <property type="entry name" value="SF2_C_RecQ"/>
    <property type="match status" value="1"/>
</dbReference>
<dbReference type="InterPro" id="IPR018982">
    <property type="entry name" value="RQC_domain"/>
</dbReference>
<dbReference type="Pfam" id="PF00570">
    <property type="entry name" value="HRDC"/>
    <property type="match status" value="1"/>
</dbReference>
<evidence type="ECO:0000256" key="7">
    <source>
        <dbReference type="ARBA" id="ARBA00022801"/>
    </source>
</evidence>
<evidence type="ECO:0000256" key="9">
    <source>
        <dbReference type="ARBA" id="ARBA00022833"/>
    </source>
</evidence>
<dbReference type="GO" id="GO:0030894">
    <property type="term" value="C:replisome"/>
    <property type="evidence" value="ECO:0007669"/>
    <property type="project" value="TreeGrafter"/>
</dbReference>
<protein>
    <recommendedName>
        <fullName evidence="16">DNA helicase RecQ</fullName>
        <ecNumber evidence="16">5.6.2.4</ecNumber>
    </recommendedName>
</protein>
<dbReference type="PROSITE" id="PS51194">
    <property type="entry name" value="HELICASE_CTER"/>
    <property type="match status" value="1"/>
</dbReference>
<evidence type="ECO:0000259" key="18">
    <source>
        <dbReference type="PROSITE" id="PS51192"/>
    </source>
</evidence>
<dbReference type="AlphaFoldDB" id="A0A1Z2XQM1"/>
<dbReference type="Proteomes" id="UP000196710">
    <property type="component" value="Chromosome"/>
</dbReference>
<dbReference type="SMART" id="SM00341">
    <property type="entry name" value="HRDC"/>
    <property type="match status" value="1"/>
</dbReference>
<dbReference type="Gene3D" id="3.40.50.300">
    <property type="entry name" value="P-loop containing nucleotide triphosphate hydrolases"/>
    <property type="match status" value="2"/>
</dbReference>
<dbReference type="PANTHER" id="PTHR13710">
    <property type="entry name" value="DNA HELICASE RECQ FAMILY MEMBER"/>
    <property type="match status" value="1"/>
</dbReference>
<keyword evidence="12" id="KW-0233">DNA recombination</keyword>
<dbReference type="PANTHER" id="PTHR13710:SF105">
    <property type="entry name" value="ATP-DEPENDENT DNA HELICASE Q1"/>
    <property type="match status" value="1"/>
</dbReference>
<dbReference type="GO" id="GO:0006260">
    <property type="term" value="P:DNA replication"/>
    <property type="evidence" value="ECO:0007669"/>
    <property type="project" value="InterPro"/>
</dbReference>
<dbReference type="EMBL" id="CP021422">
    <property type="protein sequence ID" value="ASB40714.1"/>
    <property type="molecule type" value="Genomic_DNA"/>
</dbReference>
<dbReference type="RefSeq" id="WP_066533494.1">
    <property type="nucleotide sequence ID" value="NZ_CP021422.1"/>
</dbReference>